<protein>
    <submittedName>
        <fullName evidence="5">PASTA domain-containing protein</fullName>
    </submittedName>
</protein>
<evidence type="ECO:0000313" key="6">
    <source>
        <dbReference type="Proteomes" id="UP000441330"/>
    </source>
</evidence>
<feature type="region of interest" description="Disordered" evidence="2">
    <location>
        <begin position="1"/>
        <end position="27"/>
    </location>
</feature>
<gene>
    <name evidence="5" type="ORF">GMC94_00505</name>
</gene>
<sequence length="463" mass="53460">MSNWEKDYEAEQRERERNQELKRHNDLLDRHSIQQRLASEEKNRLLENQVRQTEKQNEILQQQAIAEERRREQELKQKQEQFYKDKIFELKKIWAQAKDNSERDRIQILLSEVEGEYEKYKFEEAEKERKLAIQAEHYRQEQLIKQEEEKKRQRKKRIISLVIGLVILTLMLWLFLPKSGRYQRQNDSVSISRKSESSKKETKGKSDLEKNTDTTVVPNLSGKTVVEAKEILDKQHLKSGKEQGEFSDSVAKGYIIKTNPAAGTKKQRGDKINLIVSKGPNSFEMPNYVGETREKAEEDLKNTYKVSSKMISIEEIETFDYTPGTVLEQTPAPGEQYSLNSKTNIVLKVAKKSNSVEMPNYIGSTYDFARSNLIEIYGIKKSNIEIRKTNHLPDGVFVSAGQIVSQTPEVSGTVDVNRTRIVLTVYEPNEGEQNRNRVAPNDNSDDSNSKNNDTGNSSSGYDD</sequence>
<feature type="compositionally biased region" description="Low complexity" evidence="2">
    <location>
        <begin position="449"/>
        <end position="463"/>
    </location>
</feature>
<feature type="domain" description="PASTA" evidence="4">
    <location>
        <begin position="211"/>
        <end position="278"/>
    </location>
</feature>
<dbReference type="AlphaFoldDB" id="A0A7X2X270"/>
<feature type="domain" description="PASTA" evidence="4">
    <location>
        <begin position="279"/>
        <end position="351"/>
    </location>
</feature>
<dbReference type="CDD" id="cd06577">
    <property type="entry name" value="PASTA_pknB"/>
    <property type="match status" value="3"/>
</dbReference>
<dbReference type="InterPro" id="IPR005543">
    <property type="entry name" value="PASTA_dom"/>
</dbReference>
<evidence type="ECO:0000256" key="2">
    <source>
        <dbReference type="SAM" id="MobiDB-lite"/>
    </source>
</evidence>
<keyword evidence="3" id="KW-1133">Transmembrane helix</keyword>
<evidence type="ECO:0000313" key="5">
    <source>
        <dbReference type="EMBL" id="MTS53381.1"/>
    </source>
</evidence>
<dbReference type="EMBL" id="WMZJ01000001">
    <property type="protein sequence ID" value="MTS53381.1"/>
    <property type="molecule type" value="Genomic_DNA"/>
</dbReference>
<dbReference type="SMART" id="SM00740">
    <property type="entry name" value="PASTA"/>
    <property type="match status" value="3"/>
</dbReference>
<dbReference type="Gene3D" id="3.30.10.20">
    <property type="match status" value="3"/>
</dbReference>
<dbReference type="GO" id="GO:0005886">
    <property type="term" value="C:plasma membrane"/>
    <property type="evidence" value="ECO:0007669"/>
    <property type="project" value="UniProtKB-SubCell"/>
</dbReference>
<feature type="domain" description="PASTA" evidence="4">
    <location>
        <begin position="352"/>
        <end position="427"/>
    </location>
</feature>
<dbReference type="Proteomes" id="UP000441330">
    <property type="component" value="Unassembled WGS sequence"/>
</dbReference>
<evidence type="ECO:0000256" key="1">
    <source>
        <dbReference type="ARBA" id="ARBA00004162"/>
    </source>
</evidence>
<dbReference type="PROSITE" id="PS51178">
    <property type="entry name" value="PASTA"/>
    <property type="match status" value="3"/>
</dbReference>
<name>A0A7X2X270_STRPA</name>
<reference evidence="5 6" key="1">
    <citation type="journal article" date="2019" name="Nat. Med.">
        <title>A library of human gut bacterial isolates paired with longitudinal multiomics data enables mechanistic microbiome research.</title>
        <authorList>
            <person name="Poyet M."/>
            <person name="Groussin M."/>
            <person name="Gibbons S.M."/>
            <person name="Avila-Pacheco J."/>
            <person name="Jiang X."/>
            <person name="Kearney S.M."/>
            <person name="Perrotta A.R."/>
            <person name="Berdy B."/>
            <person name="Zhao S."/>
            <person name="Lieberman T.D."/>
            <person name="Swanson P.K."/>
            <person name="Smith M."/>
            <person name="Roesemann S."/>
            <person name="Alexander J.E."/>
            <person name="Rich S.A."/>
            <person name="Livny J."/>
            <person name="Vlamakis H."/>
            <person name="Clish C."/>
            <person name="Bullock K."/>
            <person name="Deik A."/>
            <person name="Scott J."/>
            <person name="Pierce K.A."/>
            <person name="Xavier R.J."/>
            <person name="Alm E.J."/>
        </authorList>
    </citation>
    <scope>NUCLEOTIDE SEQUENCE [LARGE SCALE GENOMIC DNA]</scope>
    <source>
        <strain evidence="5 6">BIOML-A1</strain>
    </source>
</reference>
<feature type="compositionally biased region" description="Basic and acidic residues" evidence="2">
    <location>
        <begin position="193"/>
        <end position="212"/>
    </location>
</feature>
<feature type="region of interest" description="Disordered" evidence="2">
    <location>
        <begin position="186"/>
        <end position="216"/>
    </location>
</feature>
<evidence type="ECO:0000256" key="3">
    <source>
        <dbReference type="SAM" id="Phobius"/>
    </source>
</evidence>
<evidence type="ECO:0000259" key="4">
    <source>
        <dbReference type="PROSITE" id="PS51178"/>
    </source>
</evidence>
<dbReference type="RefSeq" id="WP_129823973.1">
    <property type="nucleotide sequence ID" value="NZ_RCYS01000001.1"/>
</dbReference>
<comment type="caution">
    <text evidence="5">The sequence shown here is derived from an EMBL/GenBank/DDBJ whole genome shotgun (WGS) entry which is preliminary data.</text>
</comment>
<feature type="region of interest" description="Disordered" evidence="2">
    <location>
        <begin position="426"/>
        <end position="463"/>
    </location>
</feature>
<keyword evidence="3" id="KW-0812">Transmembrane</keyword>
<feature type="transmembrane region" description="Helical" evidence="3">
    <location>
        <begin position="158"/>
        <end position="176"/>
    </location>
</feature>
<dbReference type="Pfam" id="PF03793">
    <property type="entry name" value="PASTA"/>
    <property type="match status" value="2"/>
</dbReference>
<organism evidence="5 6">
    <name type="scientific">Streptococcus parasanguinis</name>
    <dbReference type="NCBI Taxonomy" id="1318"/>
    <lineage>
        <taxon>Bacteria</taxon>
        <taxon>Bacillati</taxon>
        <taxon>Bacillota</taxon>
        <taxon>Bacilli</taxon>
        <taxon>Lactobacillales</taxon>
        <taxon>Streptococcaceae</taxon>
        <taxon>Streptococcus</taxon>
    </lineage>
</organism>
<comment type="subcellular location">
    <subcellularLocation>
        <location evidence="1">Cell membrane</location>
        <topology evidence="1">Single-pass membrane protein</topology>
    </subcellularLocation>
</comment>
<accession>A0A7X2X270</accession>
<keyword evidence="3" id="KW-0472">Membrane</keyword>
<proteinExistence type="predicted"/>